<evidence type="ECO:0000256" key="3">
    <source>
        <dbReference type="ARBA" id="ARBA00023163"/>
    </source>
</evidence>
<evidence type="ECO:0000256" key="2">
    <source>
        <dbReference type="ARBA" id="ARBA00023125"/>
    </source>
</evidence>
<evidence type="ECO:0000259" key="5">
    <source>
        <dbReference type="PROSITE" id="PS51464"/>
    </source>
</evidence>
<dbReference type="PANTHER" id="PTHR30514:SF1">
    <property type="entry name" value="HTH-TYPE TRANSCRIPTIONAL REGULATOR HEXR-RELATED"/>
    <property type="match status" value="1"/>
</dbReference>
<feature type="domain" description="SIS" evidence="5">
    <location>
        <begin position="125"/>
        <end position="265"/>
    </location>
</feature>
<dbReference type="InterPro" id="IPR000281">
    <property type="entry name" value="HTH_RpiR"/>
</dbReference>
<dbReference type="InterPro" id="IPR009057">
    <property type="entry name" value="Homeodomain-like_sf"/>
</dbReference>
<dbReference type="Pfam" id="PF01418">
    <property type="entry name" value="HTH_6"/>
    <property type="match status" value="1"/>
</dbReference>
<dbReference type="Gene3D" id="1.10.10.10">
    <property type="entry name" value="Winged helix-like DNA-binding domain superfamily/Winged helix DNA-binding domain"/>
    <property type="match status" value="1"/>
</dbReference>
<keyword evidence="1" id="KW-0805">Transcription regulation</keyword>
<dbReference type="PANTHER" id="PTHR30514">
    <property type="entry name" value="GLUCOKINASE"/>
    <property type="match status" value="1"/>
</dbReference>
<dbReference type="GO" id="GO:1901135">
    <property type="term" value="P:carbohydrate derivative metabolic process"/>
    <property type="evidence" value="ECO:0007669"/>
    <property type="project" value="InterPro"/>
</dbReference>
<proteinExistence type="predicted"/>
<dbReference type="InterPro" id="IPR035472">
    <property type="entry name" value="RpiR-like_SIS"/>
</dbReference>
<reference evidence="7" key="1">
    <citation type="journal article" date="2018" name="Sci. Rep.">
        <title>Lignite coal burning seam in the remote Altai Mountains harbors a hydrogen-driven thermophilic microbial community.</title>
        <authorList>
            <person name="Kadnikov V.V."/>
            <person name="Mardanov A.V."/>
            <person name="Ivasenko D.A."/>
            <person name="Antsiferov D.V."/>
            <person name="Beletsky A.V."/>
            <person name="Karnachuk O.V."/>
            <person name="Ravin N.V."/>
        </authorList>
    </citation>
    <scope>NUCLEOTIDE SEQUENCE [LARGE SCALE GENOMIC DNA]</scope>
</reference>
<dbReference type="PROSITE" id="PS51071">
    <property type="entry name" value="HTH_RPIR"/>
    <property type="match status" value="1"/>
</dbReference>
<dbReference type="PROSITE" id="PS51464">
    <property type="entry name" value="SIS"/>
    <property type="match status" value="1"/>
</dbReference>
<dbReference type="CDD" id="cd05013">
    <property type="entry name" value="SIS_RpiR"/>
    <property type="match status" value="1"/>
</dbReference>
<name>A0A2R6Y3W4_9BACL</name>
<dbReference type="EMBL" id="PEBX01000008">
    <property type="protein sequence ID" value="PTQ57376.1"/>
    <property type="molecule type" value="Genomic_DNA"/>
</dbReference>
<keyword evidence="3" id="KW-0804">Transcription</keyword>
<dbReference type="Gene3D" id="3.40.50.10490">
    <property type="entry name" value="Glucose-6-phosphate isomerase like protein, domain 1"/>
    <property type="match status" value="1"/>
</dbReference>
<dbReference type="SUPFAM" id="SSF46689">
    <property type="entry name" value="Homeodomain-like"/>
    <property type="match status" value="1"/>
</dbReference>
<dbReference type="Proteomes" id="UP000244338">
    <property type="component" value="Unassembled WGS sequence"/>
</dbReference>
<evidence type="ECO:0000259" key="4">
    <source>
        <dbReference type="PROSITE" id="PS51071"/>
    </source>
</evidence>
<protein>
    <submittedName>
        <fullName evidence="6">Sialic acid utilization regulator, RpiR family</fullName>
    </submittedName>
</protein>
<evidence type="ECO:0000313" key="6">
    <source>
        <dbReference type="EMBL" id="PTQ57376.1"/>
    </source>
</evidence>
<dbReference type="InterPro" id="IPR001347">
    <property type="entry name" value="SIS_dom"/>
</dbReference>
<evidence type="ECO:0000256" key="1">
    <source>
        <dbReference type="ARBA" id="ARBA00023015"/>
    </source>
</evidence>
<dbReference type="GO" id="GO:0003700">
    <property type="term" value="F:DNA-binding transcription factor activity"/>
    <property type="evidence" value="ECO:0007669"/>
    <property type="project" value="InterPro"/>
</dbReference>
<dbReference type="GO" id="GO:0097367">
    <property type="term" value="F:carbohydrate derivative binding"/>
    <property type="evidence" value="ECO:0007669"/>
    <property type="project" value="InterPro"/>
</dbReference>
<dbReference type="InterPro" id="IPR036388">
    <property type="entry name" value="WH-like_DNA-bd_sf"/>
</dbReference>
<dbReference type="AlphaFoldDB" id="A0A2R6Y3W4"/>
<organism evidence="6 7">
    <name type="scientific">Candidatus Carbonibacillus altaicus</name>
    <dbReference type="NCBI Taxonomy" id="2163959"/>
    <lineage>
        <taxon>Bacteria</taxon>
        <taxon>Bacillati</taxon>
        <taxon>Bacillota</taxon>
        <taxon>Bacilli</taxon>
        <taxon>Bacillales</taxon>
        <taxon>Candidatus Carbonibacillus</taxon>
    </lineage>
</organism>
<comment type="caution">
    <text evidence="6">The sequence shown here is derived from an EMBL/GenBank/DDBJ whole genome shotgun (WGS) entry which is preliminary data.</text>
</comment>
<dbReference type="InterPro" id="IPR047640">
    <property type="entry name" value="RpiR-like"/>
</dbReference>
<accession>A0A2R6Y3W4</accession>
<feature type="domain" description="HTH rpiR-type" evidence="4">
    <location>
        <begin position="5"/>
        <end position="81"/>
    </location>
</feature>
<dbReference type="InterPro" id="IPR046348">
    <property type="entry name" value="SIS_dom_sf"/>
</dbReference>
<dbReference type="SUPFAM" id="SSF53697">
    <property type="entry name" value="SIS domain"/>
    <property type="match status" value="1"/>
</dbReference>
<evidence type="ECO:0000313" key="7">
    <source>
        <dbReference type="Proteomes" id="UP000244338"/>
    </source>
</evidence>
<gene>
    <name evidence="6" type="ORF">BSOLF_1692</name>
</gene>
<dbReference type="GO" id="GO:0003677">
    <property type="term" value="F:DNA binding"/>
    <property type="evidence" value="ECO:0007669"/>
    <property type="project" value="UniProtKB-KW"/>
</dbReference>
<keyword evidence="2" id="KW-0238">DNA-binding</keyword>
<dbReference type="Pfam" id="PF01380">
    <property type="entry name" value="SIS"/>
    <property type="match status" value="1"/>
</dbReference>
<sequence>MLVKNSIVLKIESTYRALTKSERKVADVILDNPNEIIYLSISDLAMKSGVAETTVVRFCRRIGYSGFQDFKLNLAQELVEPEKSIHESISFDDSTEEVIQKLTYENIAVLNNTAQLLDKKVLENVIQLIIDARRVDFYGVGASGFTALDAKYKFMRLGLQVDANLDPHIQAISAANLGPGDVAIGISYSGSNKDTIATCQTAKQSGATVISITNYAQSPITKVSDYVLLTSAKETPLRSGALTSKIAQLHVLDILYTATAIRLKEKALASLNRTANAVLDKLY</sequence>